<dbReference type="RefSeq" id="WP_014356356.1">
    <property type="nucleotide sequence ID" value="NC_016894.1"/>
</dbReference>
<reference evidence="2" key="1">
    <citation type="submission" date="2011-07" db="EMBL/GenBank/DDBJ databases">
        <title>Complete genome sequence of Acetobacterium woodii.</title>
        <authorList>
            <person name="Poehlein A."/>
            <person name="Schmidt S."/>
            <person name="Kaster A.-K."/>
            <person name="Goenrich M."/>
            <person name="Vollmers J."/>
            <person name="Thuermer A."/>
            <person name="Gottschalk G."/>
            <person name="Thauer R.K."/>
            <person name="Daniel R."/>
            <person name="Mueller V."/>
        </authorList>
    </citation>
    <scope>NUCLEOTIDE SEQUENCE [LARGE SCALE GENOMIC DNA]</scope>
    <source>
        <strain evidence="2">ATCC 29683 / DSM 1030 / JCM 2381 / KCTC 1655 / WB1</strain>
    </source>
</reference>
<dbReference type="AlphaFoldDB" id="H6LK02"/>
<dbReference type="KEGG" id="awo:Awo_c19780"/>
<evidence type="ECO:0000313" key="2">
    <source>
        <dbReference type="Proteomes" id="UP000007177"/>
    </source>
</evidence>
<evidence type="ECO:0000313" key="1">
    <source>
        <dbReference type="EMBL" id="AFA48756.1"/>
    </source>
</evidence>
<name>H6LK02_ACEWD</name>
<protein>
    <recommendedName>
        <fullName evidence="3">SEC-C motif domain protein</fullName>
    </recommendedName>
</protein>
<reference evidence="1 2" key="2">
    <citation type="journal article" date="2012" name="PLoS ONE">
        <title>An ancient pathway combining carbon dioxide fixation with the generation and utilization of a sodium ion gradient for ATP synthesis.</title>
        <authorList>
            <person name="Poehlein A."/>
            <person name="Schmidt S."/>
            <person name="Kaster A.K."/>
            <person name="Goenrich M."/>
            <person name="Vollmers J."/>
            <person name="Thurmer A."/>
            <person name="Bertsch J."/>
            <person name="Schuchmann K."/>
            <person name="Voigt B."/>
            <person name="Hecker M."/>
            <person name="Daniel R."/>
            <person name="Thauer R.K."/>
            <person name="Gottschalk G."/>
            <person name="Muller V."/>
        </authorList>
    </citation>
    <scope>NUCLEOTIDE SEQUENCE [LARGE SCALE GENOMIC DNA]</scope>
    <source>
        <strain evidence="2">ATCC 29683 / DSM 1030 / JCM 2381 / KCTC 1655 / WB1</strain>
    </source>
</reference>
<dbReference type="Proteomes" id="UP000007177">
    <property type="component" value="Chromosome"/>
</dbReference>
<sequence>MSELSKQVQDVLKLYPDLSAKDTNNGYLISGRFILNSEFSEIPLYDEYFIEMNVSLKFPTVIPTVREVSGNIPEDFEHIYENKELCLGVSCDLYDFLACRPSIIDFLNGPVTSFFYTASYFKRYKTVPYGERSHGIEGIIEAYLERYQLSDIMQLITLLAYVAGIYKYRGHILCPCNSGKKFRNCHGQIVLQDLTSSRNERFKKDAIDIIGYYFNKKGER</sequence>
<organism evidence="1 2">
    <name type="scientific">Acetobacterium woodii (strain ATCC 29683 / DSM 1030 / JCM 2381 / KCTC 1655 / WB1)</name>
    <dbReference type="NCBI Taxonomy" id="931626"/>
    <lineage>
        <taxon>Bacteria</taxon>
        <taxon>Bacillati</taxon>
        <taxon>Bacillota</taxon>
        <taxon>Clostridia</taxon>
        <taxon>Eubacteriales</taxon>
        <taxon>Eubacteriaceae</taxon>
        <taxon>Acetobacterium</taxon>
    </lineage>
</organism>
<dbReference type="HOGENOM" id="CLU_104518_0_0_9"/>
<dbReference type="STRING" id="931626.Awo_c19780"/>
<gene>
    <name evidence="1" type="ordered locus">Awo_c19780</name>
</gene>
<dbReference type="eggNOG" id="COG3012">
    <property type="taxonomic scope" value="Bacteria"/>
</dbReference>
<dbReference type="EMBL" id="CP002987">
    <property type="protein sequence ID" value="AFA48756.1"/>
    <property type="molecule type" value="Genomic_DNA"/>
</dbReference>
<evidence type="ECO:0008006" key="3">
    <source>
        <dbReference type="Google" id="ProtNLM"/>
    </source>
</evidence>
<dbReference type="InterPro" id="IPR004027">
    <property type="entry name" value="SEC_C_motif"/>
</dbReference>
<proteinExistence type="predicted"/>
<dbReference type="OrthoDB" id="18359at2"/>
<dbReference type="Pfam" id="PF02810">
    <property type="entry name" value="SEC-C"/>
    <property type="match status" value="1"/>
</dbReference>
<accession>H6LK02</accession>
<dbReference type="SUPFAM" id="SSF103642">
    <property type="entry name" value="Sec-C motif"/>
    <property type="match status" value="1"/>
</dbReference>
<keyword evidence="2" id="KW-1185">Reference proteome</keyword>